<dbReference type="Gene3D" id="3.40.50.11710">
    <property type="entry name" value="Cyclodipeptide synthase"/>
    <property type="match status" value="1"/>
</dbReference>
<name>A0A9P5AM96_9HYPO</name>
<dbReference type="EMBL" id="PVQB02000238">
    <property type="protein sequence ID" value="KAF4340432.1"/>
    <property type="molecule type" value="Genomic_DNA"/>
</dbReference>
<dbReference type="OrthoDB" id="4978007at2759"/>
<dbReference type="AlphaFoldDB" id="A0A9P5AM96"/>
<organism evidence="1 2">
    <name type="scientific">Fusarium beomiforme</name>
    <dbReference type="NCBI Taxonomy" id="44412"/>
    <lineage>
        <taxon>Eukaryota</taxon>
        <taxon>Fungi</taxon>
        <taxon>Dikarya</taxon>
        <taxon>Ascomycota</taxon>
        <taxon>Pezizomycotina</taxon>
        <taxon>Sordariomycetes</taxon>
        <taxon>Hypocreomycetidae</taxon>
        <taxon>Hypocreales</taxon>
        <taxon>Nectriaceae</taxon>
        <taxon>Fusarium</taxon>
        <taxon>Fusarium burgessii species complex</taxon>
    </lineage>
</organism>
<gene>
    <name evidence="1" type="ORF">FBEOM_5648</name>
</gene>
<accession>A0A9P5AM96</accession>
<dbReference type="InterPro" id="IPR038622">
    <property type="entry name" value="CDPS_sf"/>
</dbReference>
<evidence type="ECO:0000313" key="2">
    <source>
        <dbReference type="Proteomes" id="UP000730481"/>
    </source>
</evidence>
<reference evidence="1" key="1">
    <citation type="journal article" date="2017" name="Mycologia">
        <title>Fusarium algeriense, sp. nov., a novel toxigenic crown rot pathogen of durum wheat from Algeria is nested in the Fusarium burgessii species complex.</title>
        <authorList>
            <person name="Laraba I."/>
            <person name="Keddad A."/>
            <person name="Boureghda H."/>
            <person name="Abdallah N."/>
            <person name="Vaughan M.M."/>
            <person name="Proctor R.H."/>
            <person name="Busman M."/>
            <person name="O'Donnell K."/>
        </authorList>
    </citation>
    <scope>NUCLEOTIDE SEQUENCE</scope>
    <source>
        <strain evidence="1">NRRL 25174</strain>
    </source>
</reference>
<dbReference type="GO" id="GO:0016755">
    <property type="term" value="F:aminoacyltransferase activity"/>
    <property type="evidence" value="ECO:0007669"/>
    <property type="project" value="InterPro"/>
</dbReference>
<protein>
    <submittedName>
        <fullName evidence="1">Chitinase</fullName>
    </submittedName>
</protein>
<sequence length="249" mass="28807">MYHLELEPFAANSRCAVAICLGETPLCVPENVCDLANALQQKFNDIVFLICDEIHKYEMMIPRTMTLSRAQRTAVKKGDEIEAILNDALNCLRQKGQLSAKVTILRWSDIEDQDYKHLLDIMYDHRKPFEQHLWSSSEFYIKRRLAVATLTEERIENFTKYTLAELPVQIMGLNYNNYQYTTIFHPVYPRKNPDGSPGNVNSEYVSPIDKVVQAYRNSPDVIGDISRLVPHKKYGTVTRAFFERPVDKK</sequence>
<keyword evidence="2" id="KW-1185">Reference proteome</keyword>
<dbReference type="Proteomes" id="UP000730481">
    <property type="component" value="Unassembled WGS sequence"/>
</dbReference>
<evidence type="ECO:0000313" key="1">
    <source>
        <dbReference type="EMBL" id="KAF4340432.1"/>
    </source>
</evidence>
<reference evidence="1" key="2">
    <citation type="submission" date="2020-02" db="EMBL/GenBank/DDBJ databases">
        <title>Identification and distribution of gene clusters putatively required for synthesis of sphingolipid metabolism inhibitors in phylogenetically diverse species of the filamentous fungus Fusarium.</title>
        <authorList>
            <person name="Kim H.-S."/>
            <person name="Busman M."/>
            <person name="Brown D.W."/>
            <person name="Divon H."/>
            <person name="Uhlig S."/>
            <person name="Proctor R.H."/>
        </authorList>
    </citation>
    <scope>NUCLEOTIDE SEQUENCE</scope>
    <source>
        <strain evidence="1">NRRL 25174</strain>
    </source>
</reference>
<proteinExistence type="predicted"/>
<comment type="caution">
    <text evidence="1">The sequence shown here is derived from an EMBL/GenBank/DDBJ whole genome shotgun (WGS) entry which is preliminary data.</text>
</comment>